<proteinExistence type="predicted"/>
<name>A0A284S5I9_ARMOS</name>
<evidence type="ECO:0000313" key="2">
    <source>
        <dbReference type="Proteomes" id="UP000219338"/>
    </source>
</evidence>
<accession>A0A284S5I9</accession>
<organism evidence="1 2">
    <name type="scientific">Armillaria ostoyae</name>
    <name type="common">Armillaria root rot fungus</name>
    <dbReference type="NCBI Taxonomy" id="47428"/>
    <lineage>
        <taxon>Eukaryota</taxon>
        <taxon>Fungi</taxon>
        <taxon>Dikarya</taxon>
        <taxon>Basidiomycota</taxon>
        <taxon>Agaricomycotina</taxon>
        <taxon>Agaricomycetes</taxon>
        <taxon>Agaricomycetidae</taxon>
        <taxon>Agaricales</taxon>
        <taxon>Marasmiineae</taxon>
        <taxon>Physalacriaceae</taxon>
        <taxon>Armillaria</taxon>
    </lineage>
</organism>
<reference evidence="2" key="1">
    <citation type="journal article" date="2017" name="Nat. Ecol. Evol.">
        <title>Genome expansion and lineage-specific genetic innovations in the forest pathogenic fungi Armillaria.</title>
        <authorList>
            <person name="Sipos G."/>
            <person name="Prasanna A.N."/>
            <person name="Walter M.C."/>
            <person name="O'Connor E."/>
            <person name="Balint B."/>
            <person name="Krizsan K."/>
            <person name="Kiss B."/>
            <person name="Hess J."/>
            <person name="Varga T."/>
            <person name="Slot J."/>
            <person name="Riley R."/>
            <person name="Boka B."/>
            <person name="Rigling D."/>
            <person name="Barry K."/>
            <person name="Lee J."/>
            <person name="Mihaltcheva S."/>
            <person name="LaButti K."/>
            <person name="Lipzen A."/>
            <person name="Waldron R."/>
            <person name="Moloney N.M."/>
            <person name="Sperisen C."/>
            <person name="Kredics L."/>
            <person name="Vagvoelgyi C."/>
            <person name="Patrignani A."/>
            <person name="Fitzpatrick D."/>
            <person name="Nagy I."/>
            <person name="Doyle S."/>
            <person name="Anderson J.B."/>
            <person name="Grigoriev I.V."/>
            <person name="Gueldener U."/>
            <person name="Muensterkoetter M."/>
            <person name="Nagy L.G."/>
        </authorList>
    </citation>
    <scope>NUCLEOTIDE SEQUENCE [LARGE SCALE GENOMIC DNA]</scope>
    <source>
        <strain evidence="2">C18/9</strain>
    </source>
</reference>
<dbReference type="AlphaFoldDB" id="A0A284S5I9"/>
<dbReference type="EMBL" id="FUEG01000033">
    <property type="protein sequence ID" value="SJL16216.1"/>
    <property type="molecule type" value="Genomic_DNA"/>
</dbReference>
<evidence type="ECO:0000313" key="1">
    <source>
        <dbReference type="EMBL" id="SJL16216.1"/>
    </source>
</evidence>
<dbReference type="Proteomes" id="UP000219338">
    <property type="component" value="Unassembled WGS sequence"/>
</dbReference>
<sequence length="287" mass="33448">MSDFFSPQALSAILDRHSFSYNQPETLESVTQEFLNDLTLIRDTTIMVKLIGGHATSKHFNYSFRDTSGLDFIITEPELVQDFLLAHHPEKYYRHLKGNQTTLIYRGSFVDPDPRSWVRVNFRPFSQMPLEHPATASMRPINDVSDTSTLYASILDLIIMKIECIIDWGRDSQLKAQDYDDLHELVEFRNRQERTALDATEFLHARYIHCYFDDVAFADISSVLKSWIVDMMDSKGDLIDPGEGHQVFSFENRGEQKVKWEEMSPMYKRKKRMLTPVEAVRLADFFK</sequence>
<protein>
    <submittedName>
        <fullName evidence="1">Uncharacterized protein</fullName>
    </submittedName>
</protein>
<keyword evidence="2" id="KW-1185">Reference proteome</keyword>
<dbReference type="OMA" id="FLHARYI"/>
<dbReference type="OrthoDB" id="2829074at2759"/>
<gene>
    <name evidence="1" type="ORF">ARMOST_19735</name>
</gene>